<dbReference type="AlphaFoldDB" id="A0A427AY15"/>
<accession>A0A427AY15</accession>
<reference evidence="1 2" key="1">
    <citation type="journal article" date="2014" name="Agronomy (Basel)">
        <title>A Draft Genome Sequence for Ensete ventricosum, the Drought-Tolerant Tree Against Hunger.</title>
        <authorList>
            <person name="Harrison J."/>
            <person name="Moore K.A."/>
            <person name="Paszkiewicz K."/>
            <person name="Jones T."/>
            <person name="Grant M."/>
            <person name="Ambacheew D."/>
            <person name="Muzemil S."/>
            <person name="Studholme D.J."/>
        </authorList>
    </citation>
    <scope>NUCLEOTIDE SEQUENCE [LARGE SCALE GENOMIC DNA]</scope>
</reference>
<sequence>MSKLLAQRMGKRTIIVTALRHNQRLFATLAKSKDVALGLGKDYNAESSKLWAMVATSHIAKSPGCMGNPSG</sequence>
<evidence type="ECO:0000313" key="2">
    <source>
        <dbReference type="Proteomes" id="UP000287651"/>
    </source>
</evidence>
<dbReference type="EMBL" id="AMZH03001014">
    <property type="protein sequence ID" value="RRT81007.1"/>
    <property type="molecule type" value="Genomic_DNA"/>
</dbReference>
<gene>
    <name evidence="1" type="ORF">B296_00009356</name>
</gene>
<evidence type="ECO:0000313" key="1">
    <source>
        <dbReference type="EMBL" id="RRT81007.1"/>
    </source>
</evidence>
<proteinExistence type="predicted"/>
<organism evidence="1 2">
    <name type="scientific">Ensete ventricosum</name>
    <name type="common">Abyssinian banana</name>
    <name type="synonym">Musa ensete</name>
    <dbReference type="NCBI Taxonomy" id="4639"/>
    <lineage>
        <taxon>Eukaryota</taxon>
        <taxon>Viridiplantae</taxon>
        <taxon>Streptophyta</taxon>
        <taxon>Embryophyta</taxon>
        <taxon>Tracheophyta</taxon>
        <taxon>Spermatophyta</taxon>
        <taxon>Magnoliopsida</taxon>
        <taxon>Liliopsida</taxon>
        <taxon>Zingiberales</taxon>
        <taxon>Musaceae</taxon>
        <taxon>Ensete</taxon>
    </lineage>
</organism>
<comment type="caution">
    <text evidence="1">The sequence shown here is derived from an EMBL/GenBank/DDBJ whole genome shotgun (WGS) entry which is preliminary data.</text>
</comment>
<dbReference type="Proteomes" id="UP000287651">
    <property type="component" value="Unassembled WGS sequence"/>
</dbReference>
<protein>
    <submittedName>
        <fullName evidence="1">Uncharacterized protein</fullName>
    </submittedName>
</protein>
<name>A0A427AY15_ENSVE</name>